<evidence type="ECO:0008006" key="4">
    <source>
        <dbReference type="Google" id="ProtNLM"/>
    </source>
</evidence>
<evidence type="ECO:0000256" key="1">
    <source>
        <dbReference type="SAM" id="MobiDB-lite"/>
    </source>
</evidence>
<reference evidence="3" key="1">
    <citation type="journal article" date="2019" name="Int. J. Syst. Evol. Microbiol.">
        <title>The Global Catalogue of Microorganisms (GCM) 10K type strain sequencing project: providing services to taxonomists for standard genome sequencing and annotation.</title>
        <authorList>
            <consortium name="The Broad Institute Genomics Platform"/>
            <consortium name="The Broad Institute Genome Sequencing Center for Infectious Disease"/>
            <person name="Wu L."/>
            <person name="Ma J."/>
        </authorList>
    </citation>
    <scope>NUCLEOTIDE SEQUENCE [LARGE SCALE GENOMIC DNA]</scope>
    <source>
        <strain evidence="3">JCM 17085</strain>
    </source>
</reference>
<organism evidence="2 3">
    <name type="scientific">Mucilaginibacter panaciglaebae</name>
    <dbReference type="NCBI Taxonomy" id="502331"/>
    <lineage>
        <taxon>Bacteria</taxon>
        <taxon>Pseudomonadati</taxon>
        <taxon>Bacteroidota</taxon>
        <taxon>Sphingobacteriia</taxon>
        <taxon>Sphingobacteriales</taxon>
        <taxon>Sphingobacteriaceae</taxon>
        <taxon>Mucilaginibacter</taxon>
    </lineage>
</organism>
<feature type="compositionally biased region" description="Basic and acidic residues" evidence="1">
    <location>
        <begin position="204"/>
        <end position="214"/>
    </location>
</feature>
<evidence type="ECO:0000313" key="3">
    <source>
        <dbReference type="Proteomes" id="UP001500841"/>
    </source>
</evidence>
<accession>A0ABP7X120</accession>
<dbReference type="RefSeq" id="WP_345105618.1">
    <property type="nucleotide sequence ID" value="NZ_BAABCV010000010.1"/>
</dbReference>
<feature type="region of interest" description="Disordered" evidence="1">
    <location>
        <begin position="191"/>
        <end position="214"/>
    </location>
</feature>
<gene>
    <name evidence="2" type="ORF">GCM10022392_27500</name>
</gene>
<dbReference type="EMBL" id="BAABCV010000010">
    <property type="protein sequence ID" value="GAA4101336.1"/>
    <property type="molecule type" value="Genomic_DNA"/>
</dbReference>
<proteinExistence type="predicted"/>
<evidence type="ECO:0000313" key="2">
    <source>
        <dbReference type="EMBL" id="GAA4101336.1"/>
    </source>
</evidence>
<sequence length="214" mass="24728">MAQNYDYLSNDEDGSKKKLPSTLIAFEQSFDGDVDAFIDVILHAHQMTLEDMRTKRGKFQMRMTKSTLMNGNIKGLLFDQFPNEMKESKSSRFYLHRSKDFILLFKKLDERLMPSNIGTRNSRKIFSQMAIDFEEDLPIVFIGYTVDESWERIKQIVAVFIKDGKKLWVSDLLNRGGEAGIQTELFTPIKPQGNNDDDIAITPKRRDTDIKKSS</sequence>
<keyword evidence="3" id="KW-1185">Reference proteome</keyword>
<name>A0ABP7X120_9SPHI</name>
<comment type="caution">
    <text evidence="2">The sequence shown here is derived from an EMBL/GenBank/DDBJ whole genome shotgun (WGS) entry which is preliminary data.</text>
</comment>
<protein>
    <recommendedName>
        <fullName evidence="4">Phage abortive infection protein</fullName>
    </recommendedName>
</protein>
<dbReference type="Proteomes" id="UP001500841">
    <property type="component" value="Unassembled WGS sequence"/>
</dbReference>